<feature type="domain" description="RecBCD enzyme subunit RecD N-terminal" evidence="14">
    <location>
        <begin position="46"/>
        <end position="149"/>
    </location>
</feature>
<dbReference type="GO" id="GO:0017116">
    <property type="term" value="F:single-stranded DNA helicase activity"/>
    <property type="evidence" value="ECO:0007669"/>
    <property type="project" value="TreeGrafter"/>
</dbReference>
<dbReference type="Gene3D" id="3.40.50.300">
    <property type="entry name" value="P-loop containing nucleotide triphosphate hydrolases"/>
    <property type="match status" value="3"/>
</dbReference>
<keyword evidence="16" id="KW-1185">Reference proteome</keyword>
<dbReference type="HAMAP" id="MF_01487">
    <property type="entry name" value="RecD"/>
    <property type="match status" value="1"/>
</dbReference>
<dbReference type="GO" id="GO:0008854">
    <property type="term" value="F:exodeoxyribonuclease V activity"/>
    <property type="evidence" value="ECO:0007669"/>
    <property type="project" value="InterPro"/>
</dbReference>
<evidence type="ECO:0000313" key="16">
    <source>
        <dbReference type="Proteomes" id="UP000429644"/>
    </source>
</evidence>
<keyword evidence="10 11" id="KW-0413">Isomerase</keyword>
<dbReference type="PANTHER" id="PTHR43788">
    <property type="entry name" value="DNA2/NAM7 HELICASE FAMILY MEMBER"/>
    <property type="match status" value="1"/>
</dbReference>
<evidence type="ECO:0000256" key="9">
    <source>
        <dbReference type="ARBA" id="ARBA00023204"/>
    </source>
</evidence>
<evidence type="ECO:0000256" key="7">
    <source>
        <dbReference type="ARBA" id="ARBA00022840"/>
    </source>
</evidence>
<evidence type="ECO:0000256" key="12">
    <source>
        <dbReference type="SAM" id="MobiDB-lite"/>
    </source>
</evidence>
<comment type="catalytic activity">
    <reaction evidence="11">
        <text>ATP + H2O = ADP + phosphate + H(+)</text>
        <dbReference type="Rhea" id="RHEA:13065"/>
        <dbReference type="ChEBI" id="CHEBI:15377"/>
        <dbReference type="ChEBI" id="CHEBI:15378"/>
        <dbReference type="ChEBI" id="CHEBI:30616"/>
        <dbReference type="ChEBI" id="CHEBI:43474"/>
        <dbReference type="ChEBI" id="CHEBI:456216"/>
        <dbReference type="EC" id="5.6.2.3"/>
    </reaction>
</comment>
<feature type="region of interest" description="Disordered" evidence="12">
    <location>
        <begin position="1"/>
        <end position="24"/>
    </location>
</feature>
<keyword evidence="8 11" id="KW-0238">DNA-binding</keyword>
<dbReference type="InterPro" id="IPR006344">
    <property type="entry name" value="RecD"/>
</dbReference>
<dbReference type="GO" id="GO:0005524">
    <property type="term" value="F:ATP binding"/>
    <property type="evidence" value="ECO:0007669"/>
    <property type="project" value="UniProtKB-UniRule"/>
</dbReference>
<accession>A0A7J9UW47</accession>
<evidence type="ECO:0000259" key="13">
    <source>
        <dbReference type="Pfam" id="PF13538"/>
    </source>
</evidence>
<dbReference type="InterPro" id="IPR050534">
    <property type="entry name" value="Coronavir_polyprotein_1ab"/>
</dbReference>
<dbReference type="SUPFAM" id="SSF52540">
    <property type="entry name" value="P-loop containing nucleoside triphosphate hydrolases"/>
    <property type="match status" value="2"/>
</dbReference>
<keyword evidence="1 11" id="KW-0540">Nuclease</keyword>
<dbReference type="InterPro" id="IPR041851">
    <property type="entry name" value="RecD_N_sf"/>
</dbReference>
<keyword evidence="6 11" id="KW-0269">Exonuclease</keyword>
<evidence type="ECO:0000256" key="6">
    <source>
        <dbReference type="ARBA" id="ARBA00022839"/>
    </source>
</evidence>
<dbReference type="Pfam" id="PF13245">
    <property type="entry name" value="AAA_19"/>
    <property type="match status" value="1"/>
</dbReference>
<sequence>MSRPAATGVSAETRGRDASAATLSGPSADPRLALGAGPLLAPFNAAGVLAAADVHVARRLGRLAREDDERVLLAVALAVRAVRSGSVCVFLDDLAALAVPEGEEAVEVGELPWPEAGAWRAAIEASPLVAVGVHGPADRPVRWLDGRLYLDRYWRHEMAVRRAVDARLSAAAPGAPAVQAPGAAAPNAAPAQAVAAAARRLFPSPEDDRQRLAAATAVLSRLTVLTGGPGTGKTTTVARVLAVLQEVAGPGLRVALAAPTGKAAARLQEAVRAEVARLGAPDRAAVGEPEATTVHRLLGWRPGSSTRFRHDADHHLPHDVVVVDETSMVSLPLMARLLEALRPEARLLLVGDPDQLASVEAGAVLGDLVARPPVVDTLPAALAAILPRDVPTDAAARDALRNGVVRLERVHRFSGAIADLAAAIRAGDADRVLAVLRSGAREVQFVETAGERLTDAEAAGVRHDATAAGAALVAAARAGDAAGALRALESHRLLLAHRRGRAGVAHWAALVEGWVRAAAGPDATDSPWYPGRPLLVTSNDRDTGLYNGDTGVVVGDGAGGVVAVFGDPDQPLRVRPHRLPPVESVHAMTVHRGQGSQFAHVSLVLPPATSPLLTRELLYTAVTRARELVRIVGGAEAVRAAVERPVRRASGLREPLP</sequence>
<feature type="domain" description="UvrD-like helicase C-terminal" evidence="13">
    <location>
        <begin position="585"/>
        <end position="632"/>
    </location>
</feature>
<keyword evidence="9 11" id="KW-0234">DNA repair</keyword>
<dbReference type="Pfam" id="PF13538">
    <property type="entry name" value="UvrD_C_2"/>
    <property type="match status" value="1"/>
</dbReference>
<comment type="function">
    <text evidence="11">A helicase/nuclease that prepares dsDNA breaks (DSB) for recombinational DNA repair. Binds to DSBs and unwinds DNA via a highly rapid and processive ATP-dependent bidirectional helicase activity. Unwinds dsDNA until it encounters a Chi (crossover hotspot instigator) sequence from the 3' direction. Cuts ssDNA a few nucleotides 3' to the Chi site. The properties and activities of the enzyme are changed at Chi. The Chi-altered holoenzyme produces a long 3'-ssDNA overhang and facilitates RecA-binding to the ssDNA for homologous DNA recombination and repair. Holoenzyme degrades any linearized DNA that is unable to undergo homologous recombination. In the holoenzyme this subunit has ssDNA-dependent ATPase and 5'-3' helicase activity. When added to pre-assembled RecBC greatly stimulates nuclease activity and augments holoenzyme processivity. Negatively regulates the RecA-loading ability of RecBCD.</text>
</comment>
<dbReference type="CDD" id="cd17933">
    <property type="entry name" value="DEXSc_RecD-like"/>
    <property type="match status" value="1"/>
</dbReference>
<dbReference type="GO" id="GO:0003677">
    <property type="term" value="F:DNA binding"/>
    <property type="evidence" value="ECO:0007669"/>
    <property type="project" value="UniProtKB-UniRule"/>
</dbReference>
<dbReference type="Proteomes" id="UP000429644">
    <property type="component" value="Unassembled WGS sequence"/>
</dbReference>
<dbReference type="Gene3D" id="1.10.10.1020">
    <property type="entry name" value="RecBCD complex, subunit RecD, N-terminal domain"/>
    <property type="match status" value="1"/>
</dbReference>
<proteinExistence type="inferred from homology"/>
<dbReference type="InterPro" id="IPR049550">
    <property type="entry name" value="RecD_N"/>
</dbReference>
<evidence type="ECO:0000256" key="4">
    <source>
        <dbReference type="ARBA" id="ARBA00022801"/>
    </source>
</evidence>
<dbReference type="NCBIfam" id="TIGR01447">
    <property type="entry name" value="recD"/>
    <property type="match status" value="1"/>
</dbReference>
<dbReference type="RefSeq" id="WP_152231511.1">
    <property type="nucleotide sequence ID" value="NZ_BAAAOT010000009.1"/>
</dbReference>
<comment type="miscellaneous">
    <text evidence="11">In the RecBCD complex, RecB has a slow 3'-5' helicase, an exonuclease activity and loads RecA onto ssDNA, RecD has a fast 5'-3' helicase activity, while RecC stimulates the ATPase and processivity of the RecB helicase and contributes to recognition of the Chi site.</text>
</comment>
<dbReference type="GO" id="GO:0043139">
    <property type="term" value="F:5'-3' DNA helicase activity"/>
    <property type="evidence" value="ECO:0007669"/>
    <property type="project" value="UniProtKB-UniRule"/>
</dbReference>
<evidence type="ECO:0000256" key="1">
    <source>
        <dbReference type="ARBA" id="ARBA00022722"/>
    </source>
</evidence>
<keyword evidence="7 11" id="KW-0067">ATP-binding</keyword>
<gene>
    <name evidence="11 15" type="primary">recD</name>
    <name evidence="15" type="ORF">GB882_09120</name>
</gene>
<evidence type="ECO:0000256" key="3">
    <source>
        <dbReference type="ARBA" id="ARBA00022763"/>
    </source>
</evidence>
<keyword evidence="4 11" id="KW-0378">Hydrolase</keyword>
<reference evidence="15 16" key="1">
    <citation type="submission" date="2019-10" db="EMBL/GenBank/DDBJ databases">
        <title>Georgenia wutianyii sp. nov. and Georgenia yuyongxinii sp. nov. isolated from plateau pika (Ochotona curzoniae) in the Qinghai-Tibet plateau of China.</title>
        <authorList>
            <person name="Tian Z."/>
        </authorList>
    </citation>
    <scope>NUCLEOTIDE SEQUENCE [LARGE SCALE GENOMIC DNA]</scope>
    <source>
        <strain evidence="15 16">JCM 15130</strain>
    </source>
</reference>
<dbReference type="InterPro" id="IPR027785">
    <property type="entry name" value="UvrD-like_helicase_C"/>
</dbReference>
<dbReference type="AlphaFoldDB" id="A0A7J9UW47"/>
<dbReference type="PANTHER" id="PTHR43788:SF6">
    <property type="entry name" value="DNA HELICASE B"/>
    <property type="match status" value="1"/>
</dbReference>
<comment type="caution">
    <text evidence="15">The sequence shown here is derived from an EMBL/GenBank/DDBJ whole genome shotgun (WGS) entry which is preliminary data.</text>
</comment>
<evidence type="ECO:0000256" key="5">
    <source>
        <dbReference type="ARBA" id="ARBA00022806"/>
    </source>
</evidence>
<feature type="binding site" evidence="11">
    <location>
        <begin position="227"/>
        <end position="234"/>
    </location>
    <ligand>
        <name>ATP</name>
        <dbReference type="ChEBI" id="CHEBI:30616"/>
    </ligand>
</feature>
<keyword evidence="3 11" id="KW-0227">DNA damage</keyword>
<comment type="subunit">
    <text evidence="11">Heterotrimer of RecB, RecC and RecD. All subunits contribute to DNA-binding.</text>
</comment>
<dbReference type="EC" id="5.6.2.3" evidence="11"/>
<evidence type="ECO:0000259" key="14">
    <source>
        <dbReference type="Pfam" id="PF21185"/>
    </source>
</evidence>
<comment type="similarity">
    <text evidence="11">Belongs to the RecD family.</text>
</comment>
<dbReference type="OrthoDB" id="9763659at2"/>
<name>A0A7J9UW47_9MICO</name>
<evidence type="ECO:0000256" key="11">
    <source>
        <dbReference type="HAMAP-Rule" id="MF_01487"/>
    </source>
</evidence>
<dbReference type="GO" id="GO:0009338">
    <property type="term" value="C:exodeoxyribonuclease V complex"/>
    <property type="evidence" value="ECO:0007669"/>
    <property type="project" value="InterPro"/>
</dbReference>
<dbReference type="Pfam" id="PF21185">
    <property type="entry name" value="RecD_N"/>
    <property type="match status" value="1"/>
</dbReference>
<dbReference type="InterPro" id="IPR027417">
    <property type="entry name" value="P-loop_NTPase"/>
</dbReference>
<dbReference type="CDD" id="cd18809">
    <property type="entry name" value="SF1_C_RecD"/>
    <property type="match status" value="1"/>
</dbReference>
<evidence type="ECO:0000256" key="8">
    <source>
        <dbReference type="ARBA" id="ARBA00023125"/>
    </source>
</evidence>
<evidence type="ECO:0000256" key="2">
    <source>
        <dbReference type="ARBA" id="ARBA00022741"/>
    </source>
</evidence>
<dbReference type="EMBL" id="WHPD01001965">
    <property type="protein sequence ID" value="MPV88828.1"/>
    <property type="molecule type" value="Genomic_DNA"/>
</dbReference>
<dbReference type="GO" id="GO:0000724">
    <property type="term" value="P:double-strand break repair via homologous recombination"/>
    <property type="evidence" value="ECO:0007669"/>
    <property type="project" value="UniProtKB-UniRule"/>
</dbReference>
<keyword evidence="5 11" id="KW-0347">Helicase</keyword>
<organism evidence="15 16">
    <name type="scientific">Georgenia ruanii</name>
    <dbReference type="NCBI Taxonomy" id="348442"/>
    <lineage>
        <taxon>Bacteria</taxon>
        <taxon>Bacillati</taxon>
        <taxon>Actinomycetota</taxon>
        <taxon>Actinomycetes</taxon>
        <taxon>Micrococcales</taxon>
        <taxon>Bogoriellaceae</taxon>
        <taxon>Georgenia</taxon>
    </lineage>
</organism>
<evidence type="ECO:0000313" key="15">
    <source>
        <dbReference type="EMBL" id="MPV88828.1"/>
    </source>
</evidence>
<evidence type="ECO:0000256" key="10">
    <source>
        <dbReference type="ARBA" id="ARBA00023235"/>
    </source>
</evidence>
<protein>
    <recommendedName>
        <fullName evidence="11">RecBCD enzyme subunit RecD</fullName>
        <ecNumber evidence="11">5.6.2.3</ecNumber>
    </recommendedName>
    <alternativeName>
        <fullName evidence="11">DNA 5'-3' helicase subunit RecD</fullName>
    </alternativeName>
    <alternativeName>
        <fullName evidence="11">Exonuclease V subunit RecD</fullName>
        <shortName evidence="11">ExoV subunit RecD</shortName>
    </alternativeName>
    <alternativeName>
        <fullName evidence="11">Helicase/nuclease RecBCD subunit RecD</fullName>
    </alternativeName>
</protein>
<keyword evidence="2 11" id="KW-0547">Nucleotide-binding</keyword>